<gene>
    <name evidence="2" type="ORF">R3I93_008733</name>
</gene>
<accession>A0AAN9H7T9</accession>
<dbReference type="EMBL" id="JAYKXH010000009">
    <property type="protein sequence ID" value="KAK7157342.1"/>
    <property type="molecule type" value="Genomic_DNA"/>
</dbReference>
<keyword evidence="1" id="KW-1133">Transmembrane helix</keyword>
<keyword evidence="1" id="KW-0472">Membrane</keyword>
<feature type="transmembrane region" description="Helical" evidence="1">
    <location>
        <begin position="30"/>
        <end position="50"/>
    </location>
</feature>
<evidence type="ECO:0000313" key="2">
    <source>
        <dbReference type="EMBL" id="KAK7157342.1"/>
    </source>
</evidence>
<keyword evidence="1" id="KW-0812">Transmembrane</keyword>
<sequence length="72" mass="7779">MGKACLADDAIKHLSGHIPRTARVQNRFRFIFSTVLVLFSAVALDHTAAFGSRLPPAVSRKFVTVKSPLVGS</sequence>
<proteinExistence type="predicted"/>
<organism evidence="2 3">
    <name type="scientific">Phoxinus phoxinus</name>
    <name type="common">Eurasian minnow</name>
    <dbReference type="NCBI Taxonomy" id="58324"/>
    <lineage>
        <taxon>Eukaryota</taxon>
        <taxon>Metazoa</taxon>
        <taxon>Chordata</taxon>
        <taxon>Craniata</taxon>
        <taxon>Vertebrata</taxon>
        <taxon>Euteleostomi</taxon>
        <taxon>Actinopterygii</taxon>
        <taxon>Neopterygii</taxon>
        <taxon>Teleostei</taxon>
        <taxon>Ostariophysi</taxon>
        <taxon>Cypriniformes</taxon>
        <taxon>Leuciscidae</taxon>
        <taxon>Phoxininae</taxon>
        <taxon>Phoxinus</taxon>
    </lineage>
</organism>
<keyword evidence="3" id="KW-1185">Reference proteome</keyword>
<evidence type="ECO:0000313" key="3">
    <source>
        <dbReference type="Proteomes" id="UP001364617"/>
    </source>
</evidence>
<evidence type="ECO:0000256" key="1">
    <source>
        <dbReference type="SAM" id="Phobius"/>
    </source>
</evidence>
<comment type="caution">
    <text evidence="2">The sequence shown here is derived from an EMBL/GenBank/DDBJ whole genome shotgun (WGS) entry which is preliminary data.</text>
</comment>
<name>A0AAN9H7T9_9TELE</name>
<protein>
    <submittedName>
        <fullName evidence="2">Uncharacterized protein</fullName>
    </submittedName>
</protein>
<reference evidence="2 3" key="1">
    <citation type="submission" date="2024-02" db="EMBL/GenBank/DDBJ databases">
        <title>Chromosome-level genome assembly of the Eurasian Minnow (Phoxinus phoxinus).</title>
        <authorList>
            <person name="Oriowo T.O."/>
            <person name="Martin S."/>
            <person name="Stange M."/>
            <person name="Chrysostomakis Y."/>
            <person name="Brown T."/>
            <person name="Winkler S."/>
            <person name="Kukowka S."/>
            <person name="Myers E.W."/>
            <person name="Bohne A."/>
        </authorList>
    </citation>
    <scope>NUCLEOTIDE SEQUENCE [LARGE SCALE GENOMIC DNA]</scope>
    <source>
        <strain evidence="2">ZFMK-TIS-60720</strain>
        <tissue evidence="2">Whole Organism</tissue>
    </source>
</reference>
<dbReference type="Proteomes" id="UP001364617">
    <property type="component" value="Unassembled WGS sequence"/>
</dbReference>
<dbReference type="AlphaFoldDB" id="A0AAN9H7T9"/>